<dbReference type="SUPFAM" id="SSF48613">
    <property type="entry name" value="Heme oxygenase-like"/>
    <property type="match status" value="1"/>
</dbReference>
<dbReference type="Proteomes" id="UP000589085">
    <property type="component" value="Unassembled WGS sequence"/>
</dbReference>
<evidence type="ECO:0000256" key="1">
    <source>
        <dbReference type="ARBA" id="ARBA00023002"/>
    </source>
</evidence>
<dbReference type="GO" id="GO:0016491">
    <property type="term" value="F:oxidoreductase activity"/>
    <property type="evidence" value="ECO:0007669"/>
    <property type="project" value="UniProtKB-KW"/>
</dbReference>
<keyword evidence="1" id="KW-0560">Oxidoreductase</keyword>
<evidence type="ECO:0000313" key="3">
    <source>
        <dbReference type="Proteomes" id="UP000589085"/>
    </source>
</evidence>
<comment type="caution">
    <text evidence="2">The sequence shown here is derived from an EMBL/GenBank/DDBJ whole genome shotgun (WGS) entry which is preliminary data.</text>
</comment>
<name>A0A7W4IGF5_9PROT</name>
<dbReference type="EMBL" id="JABEQJ010000038">
    <property type="protein sequence ID" value="MBB2162440.1"/>
    <property type="molecule type" value="Genomic_DNA"/>
</dbReference>
<dbReference type="Pfam" id="PF14518">
    <property type="entry name" value="Haem_oxygenas_2"/>
    <property type="match status" value="1"/>
</dbReference>
<dbReference type="PANTHER" id="PTHR40279:SF3">
    <property type="entry name" value="4-AMINOBENZOATE SYNTHASE"/>
    <property type="match status" value="1"/>
</dbReference>
<dbReference type="PANTHER" id="PTHR40279">
    <property type="entry name" value="PQQC-LIKE PROTEIN"/>
    <property type="match status" value="1"/>
</dbReference>
<sequence length="335" mass="37712">MNSSETNDFLAISRGEAAVLMGGAWQENSWFRHLSKLVKKGFYEGDNESQLQLHRILNSIYRVLTVVPDPGAETLEGTPYIESIRSTIEKGFIDWLNDTCVLNGIVVPGETSFANWLWQFVETHPAATHQAYFEFLANRATIEDLRFYLVQESAIDASTDDFLASLQIGAPGEAKMEIARNYWDEMGEGDPNFLHSTLFSDALGAFSISNMEAENALTLEALICGNLQQMVGLRRNLFHIGVGYFGATEQLVPKRFEALKRGWERVGLNPSAAKYHMLHIEVDGGHSEGWYQNVVAPLSKRSEQVRREITTGALYRLVTSHIYLDKLLRDFPSQN</sequence>
<dbReference type="InterPro" id="IPR039068">
    <property type="entry name" value="PqqC-like"/>
</dbReference>
<organism evidence="2 3">
    <name type="scientific">Gluconacetobacter sacchari</name>
    <dbReference type="NCBI Taxonomy" id="92759"/>
    <lineage>
        <taxon>Bacteria</taxon>
        <taxon>Pseudomonadati</taxon>
        <taxon>Pseudomonadota</taxon>
        <taxon>Alphaproteobacteria</taxon>
        <taxon>Acetobacterales</taxon>
        <taxon>Acetobacteraceae</taxon>
        <taxon>Gluconacetobacter</taxon>
    </lineage>
</organism>
<proteinExistence type="predicted"/>
<dbReference type="SMART" id="SM01236">
    <property type="entry name" value="Haem_oxygenase_2"/>
    <property type="match status" value="1"/>
</dbReference>
<dbReference type="AlphaFoldDB" id="A0A7W4IGF5"/>
<reference evidence="2 3" key="1">
    <citation type="submission" date="2020-04" db="EMBL/GenBank/DDBJ databases">
        <title>Description of novel Gluconacetobacter.</title>
        <authorList>
            <person name="Sombolestani A."/>
        </authorList>
    </citation>
    <scope>NUCLEOTIDE SEQUENCE [LARGE SCALE GENOMIC DNA]</scope>
    <source>
        <strain evidence="2 3">LMG 19747</strain>
    </source>
</reference>
<dbReference type="InterPro" id="IPR016084">
    <property type="entry name" value="Haem_Oase-like_multi-hlx"/>
</dbReference>
<dbReference type="RefSeq" id="WP_182999260.1">
    <property type="nucleotide sequence ID" value="NZ_JABEQJ010000038.1"/>
</dbReference>
<evidence type="ECO:0000313" key="2">
    <source>
        <dbReference type="EMBL" id="MBB2162440.1"/>
    </source>
</evidence>
<dbReference type="Gene3D" id="1.20.910.10">
    <property type="entry name" value="Heme oxygenase-like"/>
    <property type="match status" value="1"/>
</dbReference>
<protein>
    <submittedName>
        <fullName evidence="2">Iron-containing redox enzyme family protein</fullName>
    </submittedName>
</protein>
<gene>
    <name evidence="2" type="ORF">HLH48_20175</name>
</gene>
<accession>A0A7W4IGF5</accession>